<comment type="caution">
    <text evidence="7">The sequence shown here is derived from an EMBL/GenBank/DDBJ whole genome shotgun (WGS) entry which is preliminary data.</text>
</comment>
<feature type="transmembrane region" description="Helical" evidence="5">
    <location>
        <begin position="123"/>
        <end position="145"/>
    </location>
</feature>
<keyword evidence="3 5" id="KW-1133">Transmembrane helix</keyword>
<feature type="domain" description="Amino acid permease/ SLC12A" evidence="6">
    <location>
        <begin position="43"/>
        <end position="506"/>
    </location>
</feature>
<feature type="transmembrane region" description="Helical" evidence="5">
    <location>
        <begin position="377"/>
        <end position="394"/>
    </location>
</feature>
<reference evidence="7" key="2">
    <citation type="submission" date="2020-09" db="EMBL/GenBank/DDBJ databases">
        <title>Reference genome assembly for Australian Ascochyta lentis isolate Al4.</title>
        <authorList>
            <person name="Lee R.C."/>
            <person name="Farfan-Caceres L.M."/>
            <person name="Debler J.W."/>
            <person name="Williams A.H."/>
            <person name="Henares B.M."/>
        </authorList>
    </citation>
    <scope>NUCLEOTIDE SEQUENCE</scope>
    <source>
        <strain evidence="7">Al4</strain>
    </source>
</reference>
<feature type="transmembrane region" description="Helical" evidence="5">
    <location>
        <begin position="406"/>
        <end position="430"/>
    </location>
</feature>
<dbReference type="Gene3D" id="1.20.1740.10">
    <property type="entry name" value="Amino acid/polyamine transporter I"/>
    <property type="match status" value="1"/>
</dbReference>
<dbReference type="GO" id="GO:0016020">
    <property type="term" value="C:membrane"/>
    <property type="evidence" value="ECO:0007669"/>
    <property type="project" value="UniProtKB-SubCell"/>
</dbReference>
<feature type="transmembrane region" description="Helical" evidence="5">
    <location>
        <begin position="477"/>
        <end position="498"/>
    </location>
</feature>
<evidence type="ECO:0000256" key="5">
    <source>
        <dbReference type="SAM" id="Phobius"/>
    </source>
</evidence>
<feature type="transmembrane region" description="Helical" evidence="5">
    <location>
        <begin position="233"/>
        <end position="251"/>
    </location>
</feature>
<evidence type="ECO:0000313" key="7">
    <source>
        <dbReference type="EMBL" id="KAF9694713.1"/>
    </source>
</evidence>
<sequence length="553" mass="60668">MGFSKDKDLETNLGLTRTVSTSPVGEVSDNVNHLERRLNNRQLQLIAIGGSIGTGLFVTIGSGLSNAGPASLVLGVALYCVLIGLVNNCMAEMATFMPVSGGFIRMSGKWVDEALGFMVGWNFFLYEGLIIPFEITALTVLLSFWSDNIPAWAIVTVCIILYGILNVLAVGVYGEAEFWLSSGKVLLVGILFGFTFFTMVGVNPQHDAYGFRNWKHGAFAEYRSSGDAGRLEGFLAALWSASFFVVGPEYLAMAAGEVIRPRIYVKAAFKTAFWRFGFFFLGSALCVSVIISHRDPTLAAILGGSGEGGGTAAASPYVIAMKNMQIGVLPHIVNALLVTSIFSAGNTYTYCAIRSLYSLSLEGRAPAFLKRCTKSGVPVYCVVVTMAFPMLSFLQLSSSSSTVLHWLVNLVTAGCVIDYVVICITFLFFYRACKVQGLDRKTLPYYGYFQPYCAWAGLVGTVFVVLCYGYSSFAPWSVAAFFTYYTMVLVGIATFSFWKLFKRTKIITAHEADLIWEKPDIDAYEATLEEEPVVGFWVEVLQMLGLWTFFVRK</sequence>
<evidence type="ECO:0000256" key="4">
    <source>
        <dbReference type="ARBA" id="ARBA00023136"/>
    </source>
</evidence>
<accession>A0A8H7J3P4</accession>
<feature type="transmembrane region" description="Helical" evidence="5">
    <location>
        <begin position="272"/>
        <end position="291"/>
    </location>
</feature>
<feature type="transmembrane region" description="Helical" evidence="5">
    <location>
        <begin position="45"/>
        <end position="64"/>
    </location>
</feature>
<dbReference type="PANTHER" id="PTHR43341:SF6">
    <property type="entry name" value="AMINO ACID TRANSPORTER (EUROFUNG)"/>
    <property type="match status" value="1"/>
</dbReference>
<feature type="transmembrane region" description="Helical" evidence="5">
    <location>
        <begin position="151"/>
        <end position="173"/>
    </location>
</feature>
<dbReference type="InterPro" id="IPR050524">
    <property type="entry name" value="APC_YAT"/>
</dbReference>
<evidence type="ECO:0000256" key="2">
    <source>
        <dbReference type="ARBA" id="ARBA00022692"/>
    </source>
</evidence>
<organism evidence="7 8">
    <name type="scientific">Ascochyta lentis</name>
    <dbReference type="NCBI Taxonomy" id="205686"/>
    <lineage>
        <taxon>Eukaryota</taxon>
        <taxon>Fungi</taxon>
        <taxon>Dikarya</taxon>
        <taxon>Ascomycota</taxon>
        <taxon>Pezizomycotina</taxon>
        <taxon>Dothideomycetes</taxon>
        <taxon>Pleosporomycetidae</taxon>
        <taxon>Pleosporales</taxon>
        <taxon>Pleosporineae</taxon>
        <taxon>Didymellaceae</taxon>
        <taxon>Ascochyta</taxon>
    </lineage>
</organism>
<protein>
    <recommendedName>
        <fullName evidence="6">Amino acid permease/ SLC12A domain-containing protein</fullName>
    </recommendedName>
</protein>
<name>A0A8H7J3P4_9PLEO</name>
<feature type="transmembrane region" description="Helical" evidence="5">
    <location>
        <begin position="332"/>
        <end position="357"/>
    </location>
</feature>
<dbReference type="InterPro" id="IPR004841">
    <property type="entry name" value="AA-permease/SLC12A_dom"/>
</dbReference>
<feature type="transmembrane region" description="Helical" evidence="5">
    <location>
        <begin position="451"/>
        <end position="471"/>
    </location>
</feature>
<reference evidence="7" key="1">
    <citation type="submission" date="2018-12" db="EMBL/GenBank/DDBJ databases">
        <authorList>
            <person name="Syme R.A."/>
            <person name="Farfan-Caceres L."/>
            <person name="Lichtenzveig J."/>
        </authorList>
    </citation>
    <scope>NUCLEOTIDE SEQUENCE</scope>
    <source>
        <strain evidence="7">Al4</strain>
    </source>
</reference>
<dbReference type="PIRSF" id="PIRSF006060">
    <property type="entry name" value="AA_transporter"/>
    <property type="match status" value="1"/>
</dbReference>
<dbReference type="Proteomes" id="UP000651452">
    <property type="component" value="Unassembled WGS sequence"/>
</dbReference>
<keyword evidence="2 5" id="KW-0812">Transmembrane</keyword>
<keyword evidence="4 5" id="KW-0472">Membrane</keyword>
<dbReference type="Pfam" id="PF00324">
    <property type="entry name" value="AA_permease"/>
    <property type="match status" value="1"/>
</dbReference>
<gene>
    <name evidence="7" type="ORF">EKO04_007227</name>
</gene>
<feature type="transmembrane region" description="Helical" evidence="5">
    <location>
        <begin position="70"/>
        <end position="90"/>
    </location>
</feature>
<dbReference type="GO" id="GO:0015171">
    <property type="term" value="F:amino acid transmembrane transporter activity"/>
    <property type="evidence" value="ECO:0007669"/>
    <property type="project" value="TreeGrafter"/>
</dbReference>
<dbReference type="PANTHER" id="PTHR43341">
    <property type="entry name" value="AMINO ACID PERMEASE"/>
    <property type="match status" value="1"/>
</dbReference>
<evidence type="ECO:0000256" key="3">
    <source>
        <dbReference type="ARBA" id="ARBA00022989"/>
    </source>
</evidence>
<dbReference type="EMBL" id="RZGK01000013">
    <property type="protein sequence ID" value="KAF9694713.1"/>
    <property type="molecule type" value="Genomic_DNA"/>
</dbReference>
<evidence type="ECO:0000256" key="1">
    <source>
        <dbReference type="ARBA" id="ARBA00004141"/>
    </source>
</evidence>
<evidence type="ECO:0000313" key="8">
    <source>
        <dbReference type="Proteomes" id="UP000651452"/>
    </source>
</evidence>
<comment type="subcellular location">
    <subcellularLocation>
        <location evidence="1">Membrane</location>
        <topology evidence="1">Multi-pass membrane protein</topology>
    </subcellularLocation>
</comment>
<dbReference type="AlphaFoldDB" id="A0A8H7J3P4"/>
<feature type="transmembrane region" description="Helical" evidence="5">
    <location>
        <begin position="185"/>
        <end position="202"/>
    </location>
</feature>
<dbReference type="OrthoDB" id="10062876at2759"/>
<keyword evidence="8" id="KW-1185">Reference proteome</keyword>
<evidence type="ECO:0000259" key="6">
    <source>
        <dbReference type="Pfam" id="PF00324"/>
    </source>
</evidence>
<proteinExistence type="predicted"/>